<dbReference type="SUPFAM" id="SSF143011">
    <property type="entry name" value="RelE-like"/>
    <property type="match status" value="1"/>
</dbReference>
<dbReference type="Proteomes" id="UP000722750">
    <property type="component" value="Unassembled WGS sequence"/>
</dbReference>
<dbReference type="InterPro" id="IPR035093">
    <property type="entry name" value="RelE/ParE_toxin_dom_sf"/>
</dbReference>
<proteinExistence type="predicted"/>
<reference evidence="1" key="1">
    <citation type="journal article" date="2021" name="ISME J.">
        <title>Fine-scale metabolic discontinuity in a stratified prokaryote microbiome of a Red Sea deep halocline.</title>
        <authorList>
            <person name="Michoud G."/>
            <person name="Ngugi D.K."/>
            <person name="Barozzi A."/>
            <person name="Merlino G."/>
            <person name="Calleja M.L."/>
            <person name="Delgado-Huertas A."/>
            <person name="Moran X.A.G."/>
            <person name="Daffonchio D."/>
        </authorList>
    </citation>
    <scope>NUCLEOTIDE SEQUENCE</scope>
    <source>
        <strain evidence="1">SuakinDeep_MAG55_1</strain>
    </source>
</reference>
<dbReference type="EMBL" id="JAANXD010000014">
    <property type="protein sequence ID" value="MBS1257194.1"/>
    <property type="molecule type" value="Genomic_DNA"/>
</dbReference>
<dbReference type="AlphaFoldDB" id="A0A941VYT8"/>
<accession>A0A941VYT8</accession>
<evidence type="ECO:0000313" key="2">
    <source>
        <dbReference type="Proteomes" id="UP000722750"/>
    </source>
</evidence>
<name>A0A941VYT8_9BACT</name>
<protein>
    <submittedName>
        <fullName evidence="1">Uncharacterized protein</fullName>
    </submittedName>
</protein>
<gene>
    <name evidence="1" type="ORF">MAG551_00230</name>
</gene>
<comment type="caution">
    <text evidence="1">The sequence shown here is derived from an EMBL/GenBank/DDBJ whole genome shotgun (WGS) entry which is preliminary data.</text>
</comment>
<organism evidence="1 2">
    <name type="scientific">Candidatus Scalindua arabica</name>
    <dbReference type="NCBI Taxonomy" id="1127984"/>
    <lineage>
        <taxon>Bacteria</taxon>
        <taxon>Pseudomonadati</taxon>
        <taxon>Planctomycetota</taxon>
        <taxon>Candidatus Brocadiia</taxon>
        <taxon>Candidatus Brocadiales</taxon>
        <taxon>Candidatus Scalinduaceae</taxon>
        <taxon>Candidatus Scalindua</taxon>
    </lineage>
</organism>
<evidence type="ECO:0000313" key="1">
    <source>
        <dbReference type="EMBL" id="MBS1257194.1"/>
    </source>
</evidence>
<dbReference type="Gene3D" id="3.30.2310.20">
    <property type="entry name" value="RelE-like"/>
    <property type="match status" value="1"/>
</dbReference>
<sequence length="95" mass="11618">MKHIVPLPSFERDIKKFQQEKKESLKNTLDTFNHFVATGEKPFGFRFKKINKNKYEFRIDIRLRVVTKLEGDTFYLVKVGDHNEIKRYLRKYRHK</sequence>